<gene>
    <name evidence="1" type="ORF">METZ01_LOCUS183904</name>
</gene>
<organism evidence="1">
    <name type="scientific">marine metagenome</name>
    <dbReference type="NCBI Taxonomy" id="408172"/>
    <lineage>
        <taxon>unclassified sequences</taxon>
        <taxon>metagenomes</taxon>
        <taxon>ecological metagenomes</taxon>
    </lineage>
</organism>
<evidence type="ECO:0000313" key="1">
    <source>
        <dbReference type="EMBL" id="SVB31050.1"/>
    </source>
</evidence>
<sequence>RDRLLRAASVVVAAPSGENEEANEQ</sequence>
<protein>
    <submittedName>
        <fullName evidence="1">Uncharacterized protein</fullName>
    </submittedName>
</protein>
<dbReference type="EMBL" id="UINC01036694">
    <property type="protein sequence ID" value="SVB31050.1"/>
    <property type="molecule type" value="Genomic_DNA"/>
</dbReference>
<reference evidence="1" key="1">
    <citation type="submission" date="2018-05" db="EMBL/GenBank/DDBJ databases">
        <authorList>
            <person name="Lanie J.A."/>
            <person name="Ng W.-L."/>
            <person name="Kazmierczak K.M."/>
            <person name="Andrzejewski T.M."/>
            <person name="Davidsen T.M."/>
            <person name="Wayne K.J."/>
            <person name="Tettelin H."/>
            <person name="Glass J.I."/>
            <person name="Rusch D."/>
            <person name="Podicherti R."/>
            <person name="Tsui H.-C.T."/>
            <person name="Winkler M.E."/>
        </authorList>
    </citation>
    <scope>NUCLEOTIDE SEQUENCE</scope>
</reference>
<accession>A0A382CXY6</accession>
<feature type="non-terminal residue" evidence="1">
    <location>
        <position position="1"/>
    </location>
</feature>
<proteinExistence type="predicted"/>
<name>A0A382CXY6_9ZZZZ</name>
<dbReference type="AlphaFoldDB" id="A0A382CXY6"/>